<dbReference type="PANTHER" id="PTHR22901:SF0">
    <property type="entry name" value="SIALATE O-ACETYLESTERASE"/>
    <property type="match status" value="1"/>
</dbReference>
<dbReference type="PANTHER" id="PTHR22901">
    <property type="entry name" value="SIALATE O-ACETYLESTERASE"/>
    <property type="match status" value="1"/>
</dbReference>
<name>A0ABW4ZCD4_9BACT</name>
<sequence>MVLQRGQEVKVWGTSGSDKVKVQFGKQSVVTEVEDGKWQVELKAMRANKKGQDLVVQDREEAVRITNVLVGDVYFCAGQSNMEMPVTHSKDCEALVKKSANEQIRICSSIQGLSPAPLDDFPKGLNGWRVASPEALATTGVLKKRGFSGTAYSFAYHLNKKTGVPVGVIVSAWGGVSIHAFSDQKAISQYASPVRGTGKHAPSALYNALVHPVTRFNIAGWVWYQGENDVKVSDYAERQKLLVQSWRDAWGDAYKPFYMVQICPFRYKGVEIEGFWKQQLAVPEQLDGVYIARTEDIGNLKDIHPHNKLEVGKRLADLVQ</sequence>
<keyword evidence="1" id="KW-0378">Hydrolase</keyword>
<feature type="domain" description="Sialate O-acetylesterase" evidence="2">
    <location>
        <begin position="71"/>
        <end position="317"/>
    </location>
</feature>
<dbReference type="Pfam" id="PF03629">
    <property type="entry name" value="SASA"/>
    <property type="match status" value="1"/>
</dbReference>
<dbReference type="EMBL" id="JBHUJB010000046">
    <property type="protein sequence ID" value="MFD2159501.1"/>
    <property type="molecule type" value="Genomic_DNA"/>
</dbReference>
<keyword evidence="4" id="KW-1185">Reference proteome</keyword>
<protein>
    <submittedName>
        <fullName evidence="3">Sialate O-acetylesterase</fullName>
    </submittedName>
</protein>
<dbReference type="Gene3D" id="3.40.50.1110">
    <property type="entry name" value="SGNH hydrolase"/>
    <property type="match status" value="1"/>
</dbReference>
<accession>A0ABW4ZCD4</accession>
<evidence type="ECO:0000313" key="4">
    <source>
        <dbReference type="Proteomes" id="UP001597389"/>
    </source>
</evidence>
<organism evidence="3 4">
    <name type="scientific">Rubritalea tangerina</name>
    <dbReference type="NCBI Taxonomy" id="430798"/>
    <lineage>
        <taxon>Bacteria</taxon>
        <taxon>Pseudomonadati</taxon>
        <taxon>Verrucomicrobiota</taxon>
        <taxon>Verrucomicrobiia</taxon>
        <taxon>Verrucomicrobiales</taxon>
        <taxon>Rubritaleaceae</taxon>
        <taxon>Rubritalea</taxon>
    </lineage>
</organism>
<dbReference type="RefSeq" id="WP_377178271.1">
    <property type="nucleotide sequence ID" value="NZ_JBHUJB010000046.1"/>
</dbReference>
<dbReference type="InterPro" id="IPR039329">
    <property type="entry name" value="SIAE"/>
</dbReference>
<gene>
    <name evidence="3" type="ORF">ACFSW8_11370</name>
</gene>
<reference evidence="4" key="1">
    <citation type="journal article" date="2019" name="Int. J. Syst. Evol. Microbiol.">
        <title>The Global Catalogue of Microorganisms (GCM) 10K type strain sequencing project: providing services to taxonomists for standard genome sequencing and annotation.</title>
        <authorList>
            <consortium name="The Broad Institute Genomics Platform"/>
            <consortium name="The Broad Institute Genome Sequencing Center for Infectious Disease"/>
            <person name="Wu L."/>
            <person name="Ma J."/>
        </authorList>
    </citation>
    <scope>NUCLEOTIDE SEQUENCE [LARGE SCALE GENOMIC DNA]</scope>
    <source>
        <strain evidence="4">CCUG 57942</strain>
    </source>
</reference>
<comment type="caution">
    <text evidence="3">The sequence shown here is derived from an EMBL/GenBank/DDBJ whole genome shotgun (WGS) entry which is preliminary data.</text>
</comment>
<dbReference type="SUPFAM" id="SSF52266">
    <property type="entry name" value="SGNH hydrolase"/>
    <property type="match status" value="1"/>
</dbReference>
<dbReference type="InterPro" id="IPR005181">
    <property type="entry name" value="SASA"/>
</dbReference>
<evidence type="ECO:0000256" key="1">
    <source>
        <dbReference type="ARBA" id="ARBA00022801"/>
    </source>
</evidence>
<evidence type="ECO:0000259" key="2">
    <source>
        <dbReference type="Pfam" id="PF03629"/>
    </source>
</evidence>
<proteinExistence type="predicted"/>
<evidence type="ECO:0000313" key="3">
    <source>
        <dbReference type="EMBL" id="MFD2159501.1"/>
    </source>
</evidence>
<dbReference type="Proteomes" id="UP001597389">
    <property type="component" value="Unassembled WGS sequence"/>
</dbReference>
<dbReference type="InterPro" id="IPR036514">
    <property type="entry name" value="SGNH_hydro_sf"/>
</dbReference>